<gene>
    <name evidence="2" type="ORF">EFB08_06060</name>
</gene>
<dbReference type="SUPFAM" id="SSF52317">
    <property type="entry name" value="Class I glutamine amidotransferase-like"/>
    <property type="match status" value="1"/>
</dbReference>
<keyword evidence="3" id="KW-1185">Reference proteome</keyword>
<comment type="caution">
    <text evidence="2">The sequence shown here is derived from an EMBL/GenBank/DDBJ whole genome shotgun (WGS) entry which is preliminary data.</text>
</comment>
<feature type="domain" description="DUF4960" evidence="1">
    <location>
        <begin position="213"/>
        <end position="468"/>
    </location>
</feature>
<evidence type="ECO:0000313" key="2">
    <source>
        <dbReference type="EMBL" id="RNI28997.1"/>
    </source>
</evidence>
<dbReference type="InterPro" id="IPR029062">
    <property type="entry name" value="Class_I_gatase-like"/>
</dbReference>
<sequence>MTMFNTSMYNAGKLMASLFFSMLFLLFSCEDDNENGDFVLDVPVQIGSFKINGTDGAIDQKTGVISLSLPYNSNITSVTPEVSLPEGSSISPSISTPANYSQEVEYIVTNGNLYKKYKVRVQVLQPILKFSINGVDGVIDNSAKTISVVLPSGTDVSALTPSIELSTGVTISPASGVAVDFSAPKVYAITAGGRTENYTVTVSQQTMGLKVAFLGVSSARGGISNLDEKAAADWLFTKFSDVSYISFDDIIGGKDLSEFDVIWWHFDASMDIPAVAFEAKAVNALKTYRAAGGNLMLTTFAAKYLETLGVIPQGKGPNNVFGDFLPAGFVDQNSSWGISFKGHEDHPIFAGLQTFEPGKANLLEKGTFRLNHTAWWFLPEWGGYGNGAGWRQQTGGVNLASEAWDNDLNGRVGIAEFPGNGTSDGNVVVITFGAYDWYNEADASGTPSQPNGFRSNIERLTENAIKYLAE</sequence>
<dbReference type="AlphaFoldDB" id="A0A3M9MUZ8"/>
<proteinExistence type="predicted"/>
<reference evidence="2 3" key="1">
    <citation type="submission" date="2018-11" db="EMBL/GenBank/DDBJ databases">
        <title>Rufibacter latericius sp. nov., isolated from water in Baiyang Lake.</title>
        <authorList>
            <person name="Yang Y."/>
        </authorList>
    </citation>
    <scope>NUCLEOTIDE SEQUENCE [LARGE SCALE GENOMIC DNA]</scope>
    <source>
        <strain evidence="2 3">R-22-1c-1</strain>
    </source>
</reference>
<dbReference type="Pfam" id="PF16324">
    <property type="entry name" value="DUF4960"/>
    <property type="match status" value="1"/>
</dbReference>
<protein>
    <submittedName>
        <fullName evidence="2">DUF4960 domain-containing protein</fullName>
    </submittedName>
</protein>
<name>A0A3M9MUZ8_9BACT</name>
<dbReference type="InterPro" id="IPR032526">
    <property type="entry name" value="DUF4960"/>
</dbReference>
<evidence type="ECO:0000259" key="1">
    <source>
        <dbReference type="Pfam" id="PF16324"/>
    </source>
</evidence>
<dbReference type="OrthoDB" id="7012117at2"/>
<dbReference type="Proteomes" id="UP000272117">
    <property type="component" value="Unassembled WGS sequence"/>
</dbReference>
<organism evidence="2 3">
    <name type="scientific">Rufibacter latericius</name>
    <dbReference type="NCBI Taxonomy" id="2487040"/>
    <lineage>
        <taxon>Bacteria</taxon>
        <taxon>Pseudomonadati</taxon>
        <taxon>Bacteroidota</taxon>
        <taxon>Cytophagia</taxon>
        <taxon>Cytophagales</taxon>
        <taxon>Hymenobacteraceae</taxon>
        <taxon>Rufibacter</taxon>
    </lineage>
</organism>
<dbReference type="EMBL" id="RJJD01000003">
    <property type="protein sequence ID" value="RNI28997.1"/>
    <property type="molecule type" value="Genomic_DNA"/>
</dbReference>
<dbReference type="Gene3D" id="2.60.40.2340">
    <property type="match status" value="2"/>
</dbReference>
<accession>A0A3M9MUZ8</accession>
<evidence type="ECO:0000313" key="3">
    <source>
        <dbReference type="Proteomes" id="UP000272117"/>
    </source>
</evidence>